<keyword evidence="2" id="KW-1185">Reference proteome</keyword>
<gene>
    <name evidence="1" type="ORF">BV22DRAFT_1134820</name>
</gene>
<comment type="caution">
    <text evidence="1">The sequence shown here is derived from an EMBL/GenBank/DDBJ whole genome shotgun (WGS) entry which is preliminary data.</text>
</comment>
<organism evidence="1 2">
    <name type="scientific">Leucogyrophana mollusca</name>
    <dbReference type="NCBI Taxonomy" id="85980"/>
    <lineage>
        <taxon>Eukaryota</taxon>
        <taxon>Fungi</taxon>
        <taxon>Dikarya</taxon>
        <taxon>Basidiomycota</taxon>
        <taxon>Agaricomycotina</taxon>
        <taxon>Agaricomycetes</taxon>
        <taxon>Agaricomycetidae</taxon>
        <taxon>Boletales</taxon>
        <taxon>Boletales incertae sedis</taxon>
        <taxon>Leucogyrophana</taxon>
    </lineage>
</organism>
<proteinExistence type="predicted"/>
<evidence type="ECO:0000313" key="2">
    <source>
        <dbReference type="Proteomes" id="UP000790709"/>
    </source>
</evidence>
<dbReference type="Proteomes" id="UP000790709">
    <property type="component" value="Unassembled WGS sequence"/>
</dbReference>
<dbReference type="EMBL" id="MU266843">
    <property type="protein sequence ID" value="KAH7918147.1"/>
    <property type="molecule type" value="Genomic_DNA"/>
</dbReference>
<evidence type="ECO:0000313" key="1">
    <source>
        <dbReference type="EMBL" id="KAH7918147.1"/>
    </source>
</evidence>
<sequence length="913" mass="103636">MSRVAITVGQDEDDDPGDDFMPVIDDAPLDSGAESDVAGSDPFVPQPRHHRSRSSEDDSQSKRARVDQVEDEEAPGRRQGGRFTEEFPSAVAAVVGTGKTVFETLQEAEIINGDTQWAPFRDEDEWELARFLMKNLGQNKIDEFLQLPIRIDALRTGPDWQCELIDIAGDQVRDDGKIKHEKVELWKRNPMECVKELIGNPSFRDLMSYTPERAYMDEAGLTRIFDEMWTGDWWWNTQAQLPAGATVAPVILSSEKTSLSQFRGDKKAWPVYLSIGNIAKDTRRQVSAHVTILIGYLPVTKLDCFKKNTRALASYRLFHRAMLILLQPLVEAGKNGVEMTCADSHVRRVHPILAAYIADHPEQCLIACCSESRCPRCLVEHNQRGEAVPSLLRDMQDSLKTLGRKKKNRRSNKFTSKGLRAVFNPFWKDLLHTDIFACITPDILHQLHKGVFKDHLVEWVTSITGEREIDARFKAMNGYPALRHFKKGISFVSQWTGSEHKEMQKVFIGLLAGSVQDKVLTVARAVIDFIYHAQFQTHTSTTLHGLQTALDTFHTHKDIIVELEVHEHFNIPKLHSMQHYVNTIQSLGSADGFNSEHLECLHIDYAKDGYRASNKRDFLEQMAIWLQRQEAIHHKTSYIAWRKSDLHYGQNSSNGSEEDIDDVDDELAGFTSLEVAESSTGNNMSSQQRYSLIPTAANAHLLTTKTIARSTQLRYHVAQTLPLRALPVATIELNYGADDFIPVLKTFMQDLSPLCPIILPTLLDCFDVYKQVVIDPSPSPVVSAARMKHKKEDLRNAEEFKLNDLRVAQVRVLFKLPPQYGCFPHPLAYIQWFTPMQRYDAISGMYIVSRSSRQHHCHAAIISVDRIVRNCHLIAKCGQEISTDWTTDNVLERAGSFFVNKYIDIDTFEMASH</sequence>
<accession>A0ACB8AXX0</accession>
<protein>
    <submittedName>
        <fullName evidence="1">Uncharacterized protein</fullName>
    </submittedName>
</protein>
<name>A0ACB8AXX0_9AGAM</name>
<reference evidence="1" key="1">
    <citation type="journal article" date="2021" name="New Phytol.">
        <title>Evolutionary innovations through gain and loss of genes in the ectomycorrhizal Boletales.</title>
        <authorList>
            <person name="Wu G."/>
            <person name="Miyauchi S."/>
            <person name="Morin E."/>
            <person name="Kuo A."/>
            <person name="Drula E."/>
            <person name="Varga T."/>
            <person name="Kohler A."/>
            <person name="Feng B."/>
            <person name="Cao Y."/>
            <person name="Lipzen A."/>
            <person name="Daum C."/>
            <person name="Hundley H."/>
            <person name="Pangilinan J."/>
            <person name="Johnson J."/>
            <person name="Barry K."/>
            <person name="LaButti K."/>
            <person name="Ng V."/>
            <person name="Ahrendt S."/>
            <person name="Min B."/>
            <person name="Choi I.G."/>
            <person name="Park H."/>
            <person name="Plett J.M."/>
            <person name="Magnuson J."/>
            <person name="Spatafora J.W."/>
            <person name="Nagy L.G."/>
            <person name="Henrissat B."/>
            <person name="Grigoriev I.V."/>
            <person name="Yang Z.L."/>
            <person name="Xu J."/>
            <person name="Martin F.M."/>
        </authorList>
    </citation>
    <scope>NUCLEOTIDE SEQUENCE</scope>
    <source>
        <strain evidence="1">KUC20120723A-06</strain>
    </source>
</reference>